<proteinExistence type="predicted"/>
<gene>
    <name evidence="1" type="ORF">AB8B22_08395</name>
</gene>
<dbReference type="RefSeq" id="WP_369710771.1">
    <property type="nucleotide sequence ID" value="NZ_CP165644.1"/>
</dbReference>
<dbReference type="AlphaFoldDB" id="A0AB39VGM6"/>
<dbReference type="EMBL" id="CP165644">
    <property type="protein sequence ID" value="XDU66423.1"/>
    <property type="molecule type" value="Genomic_DNA"/>
</dbReference>
<reference evidence="1" key="1">
    <citation type="submission" date="2024-07" db="EMBL/GenBank/DDBJ databases">
        <authorList>
            <person name="Li X.-J."/>
            <person name="Wang X."/>
        </authorList>
    </citation>
    <scope>NUCLEOTIDE SEQUENCE</scope>
    <source>
        <strain evidence="1">HSP-334</strain>
    </source>
</reference>
<evidence type="ECO:0000313" key="1">
    <source>
        <dbReference type="EMBL" id="XDU66423.1"/>
    </source>
</evidence>
<accession>A0AB39VGM6</accession>
<organism evidence="1">
    <name type="scientific">Leptotrichia rugosa</name>
    <dbReference type="NCBI Taxonomy" id="3239302"/>
    <lineage>
        <taxon>Bacteria</taxon>
        <taxon>Fusobacteriati</taxon>
        <taxon>Fusobacteriota</taxon>
        <taxon>Fusobacteriia</taxon>
        <taxon>Fusobacteriales</taxon>
        <taxon>Leptotrichiaceae</taxon>
        <taxon>Leptotrichia</taxon>
    </lineage>
</organism>
<dbReference type="KEGG" id="lrug:AB8B22_08395"/>
<protein>
    <submittedName>
        <fullName evidence="1">Uncharacterized protein</fullName>
    </submittedName>
</protein>
<name>A0AB39VGM6_9FUSO</name>
<sequence length="193" mass="21126">MERNFSIICCFFTGKWNEILIVSGVWNAVKGGISSFVGGAKTILSGLFNWFKDQWNNLKNLASNIGGVLGFGKHWTGTNYFEGGYTTVAERGAELIKVPGQLAFLAEHEMMLNLPKGTQILNNSQTRNTLSDRIGKVKERVSKSKNNGGNSFGGDTINIAITVGNGSNPNAIAQAVERVLRDRENRKRRVAFG</sequence>